<feature type="compositionally biased region" description="Polar residues" evidence="1">
    <location>
        <begin position="27"/>
        <end position="36"/>
    </location>
</feature>
<protein>
    <submittedName>
        <fullName evidence="2">Uncharacterized protein</fullName>
    </submittedName>
</protein>
<reference evidence="2 3" key="1">
    <citation type="journal article" date="2023" name="Plants (Basel)">
        <title>Bridging the Gap: Combining Genomics and Transcriptomics Approaches to Understand Stylosanthes scabra, an Orphan Legume from the Brazilian Caatinga.</title>
        <authorList>
            <person name="Ferreira-Neto J.R.C."/>
            <person name="da Silva M.D."/>
            <person name="Binneck E."/>
            <person name="de Melo N.F."/>
            <person name="da Silva R.H."/>
            <person name="de Melo A.L.T.M."/>
            <person name="Pandolfi V."/>
            <person name="Bustamante F.O."/>
            <person name="Brasileiro-Vidal A.C."/>
            <person name="Benko-Iseppon A.M."/>
        </authorList>
    </citation>
    <scope>NUCLEOTIDE SEQUENCE [LARGE SCALE GENOMIC DNA]</scope>
    <source>
        <tissue evidence="2">Leaves</tissue>
    </source>
</reference>
<evidence type="ECO:0000313" key="3">
    <source>
        <dbReference type="Proteomes" id="UP001341840"/>
    </source>
</evidence>
<feature type="region of interest" description="Disordered" evidence="1">
    <location>
        <begin position="20"/>
        <end position="100"/>
    </location>
</feature>
<accession>A0ABU6VGZ1</accession>
<evidence type="ECO:0000256" key="1">
    <source>
        <dbReference type="SAM" id="MobiDB-lite"/>
    </source>
</evidence>
<sequence>MSASMCNVESHAYEERWKTVTRKGTAKANQPISSAKNKGPITPTLNLGPKTGTRHGTANNGSKAQFNSKGSAPLLKSAANQKNVASFTPNKHKRQRPASL</sequence>
<organism evidence="2 3">
    <name type="scientific">Stylosanthes scabra</name>
    <dbReference type="NCBI Taxonomy" id="79078"/>
    <lineage>
        <taxon>Eukaryota</taxon>
        <taxon>Viridiplantae</taxon>
        <taxon>Streptophyta</taxon>
        <taxon>Embryophyta</taxon>
        <taxon>Tracheophyta</taxon>
        <taxon>Spermatophyta</taxon>
        <taxon>Magnoliopsida</taxon>
        <taxon>eudicotyledons</taxon>
        <taxon>Gunneridae</taxon>
        <taxon>Pentapetalae</taxon>
        <taxon>rosids</taxon>
        <taxon>fabids</taxon>
        <taxon>Fabales</taxon>
        <taxon>Fabaceae</taxon>
        <taxon>Papilionoideae</taxon>
        <taxon>50 kb inversion clade</taxon>
        <taxon>dalbergioids sensu lato</taxon>
        <taxon>Dalbergieae</taxon>
        <taxon>Pterocarpus clade</taxon>
        <taxon>Stylosanthes</taxon>
    </lineage>
</organism>
<feature type="compositionally biased region" description="Polar residues" evidence="1">
    <location>
        <begin position="78"/>
        <end position="89"/>
    </location>
</feature>
<dbReference type="EMBL" id="JASCZI010151428">
    <property type="protein sequence ID" value="MED6172792.1"/>
    <property type="molecule type" value="Genomic_DNA"/>
</dbReference>
<feature type="compositionally biased region" description="Polar residues" evidence="1">
    <location>
        <begin position="54"/>
        <end position="70"/>
    </location>
</feature>
<dbReference type="Proteomes" id="UP001341840">
    <property type="component" value="Unassembled WGS sequence"/>
</dbReference>
<evidence type="ECO:0000313" key="2">
    <source>
        <dbReference type="EMBL" id="MED6172792.1"/>
    </source>
</evidence>
<proteinExistence type="predicted"/>
<name>A0ABU6VGZ1_9FABA</name>
<feature type="compositionally biased region" description="Basic residues" evidence="1">
    <location>
        <begin position="90"/>
        <end position="100"/>
    </location>
</feature>
<keyword evidence="3" id="KW-1185">Reference proteome</keyword>
<gene>
    <name evidence="2" type="ORF">PIB30_053232</name>
</gene>
<comment type="caution">
    <text evidence="2">The sequence shown here is derived from an EMBL/GenBank/DDBJ whole genome shotgun (WGS) entry which is preliminary data.</text>
</comment>